<dbReference type="GO" id="GO:0005737">
    <property type="term" value="C:cytoplasm"/>
    <property type="evidence" value="ECO:0007669"/>
    <property type="project" value="TreeGrafter"/>
</dbReference>
<evidence type="ECO:0000256" key="3">
    <source>
        <dbReference type="ARBA" id="ARBA00022723"/>
    </source>
</evidence>
<feature type="binding site" evidence="4">
    <location>
        <position position="112"/>
    </location>
    <ligand>
        <name>a divalent metal cation</name>
        <dbReference type="ChEBI" id="CHEBI:60240"/>
        <label>1</label>
    </ligand>
</feature>
<evidence type="ECO:0000256" key="2">
    <source>
        <dbReference type="ARBA" id="ARBA00022112"/>
    </source>
</evidence>
<dbReference type="OrthoDB" id="9792792at2"/>
<protein>
    <recommendedName>
        <fullName evidence="2">GTP cyclohydrolase 1 type 2 homolog</fullName>
    </recommendedName>
</protein>
<evidence type="ECO:0000256" key="1">
    <source>
        <dbReference type="ARBA" id="ARBA00006964"/>
    </source>
</evidence>
<evidence type="ECO:0000256" key="4">
    <source>
        <dbReference type="PIRSR" id="PIRSR602678-1"/>
    </source>
</evidence>
<dbReference type="EMBL" id="FPBT01000001">
    <property type="protein sequence ID" value="SFU29443.1"/>
    <property type="molecule type" value="Genomic_DNA"/>
</dbReference>
<keyword evidence="6" id="KW-1185">Reference proteome</keyword>
<reference evidence="5 6" key="1">
    <citation type="submission" date="2016-10" db="EMBL/GenBank/DDBJ databases">
        <authorList>
            <person name="de Groot N.N."/>
        </authorList>
    </citation>
    <scope>NUCLEOTIDE SEQUENCE [LARGE SCALE GENOMIC DNA]</scope>
    <source>
        <strain evidence="5 6">KHGC13</strain>
    </source>
</reference>
<dbReference type="STRING" id="155865.SAMN05216515_1054"/>
<proteinExistence type="inferred from homology"/>
<feature type="binding site" evidence="4">
    <location>
        <position position="233"/>
    </location>
    <ligand>
        <name>a divalent metal cation</name>
        <dbReference type="ChEBI" id="CHEBI:60240"/>
        <label>1</label>
    </ligand>
</feature>
<dbReference type="GO" id="GO:0046872">
    <property type="term" value="F:metal ion binding"/>
    <property type="evidence" value="ECO:0007669"/>
    <property type="project" value="UniProtKB-KW"/>
</dbReference>
<dbReference type="RefSeq" id="WP_090469284.1">
    <property type="nucleotide sequence ID" value="NZ_FOWF01000005.1"/>
</dbReference>
<dbReference type="Pfam" id="PF01784">
    <property type="entry name" value="DUF34_NIF3"/>
    <property type="match status" value="1"/>
</dbReference>
<dbReference type="AlphaFoldDB" id="A0A1I7EZS8"/>
<dbReference type="NCBIfam" id="TIGR00486">
    <property type="entry name" value="YbgI_SA1388"/>
    <property type="match status" value="1"/>
</dbReference>
<dbReference type="SUPFAM" id="SSF102705">
    <property type="entry name" value="NIF3 (NGG1p interacting factor 3)-like"/>
    <property type="match status" value="1"/>
</dbReference>
<dbReference type="FunFam" id="3.40.1390.30:FF:000001">
    <property type="entry name" value="GTP cyclohydrolase 1 type 2"/>
    <property type="match status" value="1"/>
</dbReference>
<feature type="binding site" evidence="4">
    <location>
        <position position="73"/>
    </location>
    <ligand>
        <name>a divalent metal cation</name>
        <dbReference type="ChEBI" id="CHEBI:60240"/>
        <label>1</label>
    </ligand>
</feature>
<gene>
    <name evidence="5" type="ORF">SAMN05216508_101147</name>
</gene>
<dbReference type="InterPro" id="IPR036069">
    <property type="entry name" value="DUF34/NIF3_sf"/>
</dbReference>
<dbReference type="PANTHER" id="PTHR13799:SF14">
    <property type="entry name" value="GTP CYCLOHYDROLASE 1 TYPE 2 HOMOLOG"/>
    <property type="match status" value="1"/>
</dbReference>
<keyword evidence="3 4" id="KW-0479">Metal-binding</keyword>
<evidence type="ECO:0000313" key="5">
    <source>
        <dbReference type="EMBL" id="SFU29443.1"/>
    </source>
</evidence>
<comment type="similarity">
    <text evidence="1">Belongs to the GTP cyclohydrolase I type 2/NIF3 family.</text>
</comment>
<accession>A0A1I7EZS8</accession>
<dbReference type="Gene3D" id="3.40.1390.30">
    <property type="entry name" value="NIF3 (NGG1p interacting factor 3)-like"/>
    <property type="match status" value="2"/>
</dbReference>
<evidence type="ECO:0000313" key="6">
    <source>
        <dbReference type="Proteomes" id="UP000198817"/>
    </source>
</evidence>
<dbReference type="PANTHER" id="PTHR13799">
    <property type="entry name" value="NGG1 INTERACTING FACTOR 3"/>
    <property type="match status" value="1"/>
</dbReference>
<name>A0A1I7EZS8_9FIRM</name>
<feature type="binding site" evidence="4">
    <location>
        <position position="74"/>
    </location>
    <ligand>
        <name>a divalent metal cation</name>
        <dbReference type="ChEBI" id="CHEBI:60240"/>
        <label>1</label>
    </ligand>
</feature>
<dbReference type="Proteomes" id="UP000198817">
    <property type="component" value="Unassembled WGS sequence"/>
</dbReference>
<dbReference type="InterPro" id="IPR002678">
    <property type="entry name" value="DUF34/NIF3"/>
</dbReference>
<feature type="binding site" evidence="4">
    <location>
        <position position="229"/>
    </location>
    <ligand>
        <name>a divalent metal cation</name>
        <dbReference type="ChEBI" id="CHEBI:60240"/>
        <label>1</label>
    </ligand>
</feature>
<sequence length="269" mass="29136">MTNRDEKNLMTKKDLEGLIEGICPSGTQEDWDNCGWQVKTPSNPADTVLVALEVTGDVILEAEKAGAQVILTHHPLIFGGMKKITEEDPAGAFVLELIRKNISVYSCHTSFDKLAGGNNDYLGEVLGLKEVRQPGEEPFFRTGRIEPAVTLGAFRRNAAEKLEIDPSFIRLCGSPERMVTKAGWCTGSGASFLEEALAEGCDLFITGDLKYHDAQFAQAKGIAVMDAGHYGTEKIFVPNMARKLEDAAAGAGKTLRIVKSAVDINPFSC</sequence>
<organism evidence="5 6">
    <name type="scientific">Eubacterium pyruvativorans</name>
    <dbReference type="NCBI Taxonomy" id="155865"/>
    <lineage>
        <taxon>Bacteria</taxon>
        <taxon>Bacillati</taxon>
        <taxon>Bacillota</taxon>
        <taxon>Clostridia</taxon>
        <taxon>Eubacteriales</taxon>
        <taxon>Eubacteriaceae</taxon>
        <taxon>Eubacterium</taxon>
    </lineage>
</organism>